<feature type="domain" description="ABC transmembrane type-1" evidence="8">
    <location>
        <begin position="75"/>
        <end position="263"/>
    </location>
</feature>
<evidence type="ECO:0000259" key="8">
    <source>
        <dbReference type="PROSITE" id="PS50928"/>
    </source>
</evidence>
<dbReference type="InterPro" id="IPR050366">
    <property type="entry name" value="BP-dependent_transpt_permease"/>
</dbReference>
<keyword evidence="6 7" id="KW-0472">Membrane</keyword>
<gene>
    <name evidence="9" type="ORF">H9701_03160</name>
</gene>
<comment type="similarity">
    <text evidence="7">Belongs to the binding-protein-dependent transport system permease family.</text>
</comment>
<dbReference type="CDD" id="cd06261">
    <property type="entry name" value="TM_PBP2"/>
    <property type="match status" value="1"/>
</dbReference>
<keyword evidence="2 7" id="KW-0813">Transport</keyword>
<dbReference type="GO" id="GO:0005886">
    <property type="term" value="C:plasma membrane"/>
    <property type="evidence" value="ECO:0007669"/>
    <property type="project" value="UniProtKB-SubCell"/>
</dbReference>
<evidence type="ECO:0000256" key="6">
    <source>
        <dbReference type="ARBA" id="ARBA00023136"/>
    </source>
</evidence>
<keyword evidence="4 7" id="KW-0812">Transmembrane</keyword>
<dbReference type="EMBL" id="DWWJ01000062">
    <property type="protein sequence ID" value="HJC40537.1"/>
    <property type="molecule type" value="Genomic_DNA"/>
</dbReference>
<sequence>METIKGLLRQKNFMFKLGLVIFFGWLVIAILAPVIAPYSPTAQDVVLGYSAPSAEHWFGTDELGRDVFTRVLYGSRVSITCGLITVLISLVVGLFFGGLAGYIGGVVDDVMMRFSEMIQSFPPLILAMVIAAALGPNISNSVLAMAIIWWPNYARLTRSIVISVKQNDYVTASRVLGATHTRILGKELLPNSIGSMVVMCTLDLGNAILMFSGLSFLGLGVQPPVAEWGYMVSDGVRATANWWVATFPGLAIFSVAIGANFIGDGLRDYLDPKMRTAAG</sequence>
<dbReference type="InterPro" id="IPR000515">
    <property type="entry name" value="MetI-like"/>
</dbReference>
<organism evidence="9 10">
    <name type="scientific">Candidatus Intestinimonas pullistercoris</name>
    <dbReference type="NCBI Taxonomy" id="2838623"/>
    <lineage>
        <taxon>Bacteria</taxon>
        <taxon>Bacillati</taxon>
        <taxon>Bacillota</taxon>
        <taxon>Clostridia</taxon>
        <taxon>Eubacteriales</taxon>
        <taxon>Intestinimonas</taxon>
    </lineage>
</organism>
<evidence type="ECO:0000256" key="5">
    <source>
        <dbReference type="ARBA" id="ARBA00022989"/>
    </source>
</evidence>
<accession>A0A9D2NZ13</accession>
<evidence type="ECO:0000256" key="4">
    <source>
        <dbReference type="ARBA" id="ARBA00022692"/>
    </source>
</evidence>
<evidence type="ECO:0000313" key="9">
    <source>
        <dbReference type="EMBL" id="HJC40537.1"/>
    </source>
</evidence>
<feature type="transmembrane region" description="Helical" evidence="7">
    <location>
        <begin position="12"/>
        <end position="36"/>
    </location>
</feature>
<feature type="transmembrane region" description="Helical" evidence="7">
    <location>
        <begin position="242"/>
        <end position="262"/>
    </location>
</feature>
<dbReference type="PANTHER" id="PTHR43386">
    <property type="entry name" value="OLIGOPEPTIDE TRANSPORT SYSTEM PERMEASE PROTEIN APPC"/>
    <property type="match status" value="1"/>
</dbReference>
<reference evidence="9" key="1">
    <citation type="journal article" date="2021" name="PeerJ">
        <title>Extensive microbial diversity within the chicken gut microbiome revealed by metagenomics and culture.</title>
        <authorList>
            <person name="Gilroy R."/>
            <person name="Ravi A."/>
            <person name="Getino M."/>
            <person name="Pursley I."/>
            <person name="Horton D.L."/>
            <person name="Alikhan N.F."/>
            <person name="Baker D."/>
            <person name="Gharbi K."/>
            <person name="Hall N."/>
            <person name="Watson M."/>
            <person name="Adriaenssens E.M."/>
            <person name="Foster-Nyarko E."/>
            <person name="Jarju S."/>
            <person name="Secka A."/>
            <person name="Antonio M."/>
            <person name="Oren A."/>
            <person name="Chaudhuri R.R."/>
            <person name="La Ragione R."/>
            <person name="Hildebrand F."/>
            <person name="Pallen M.J."/>
        </authorList>
    </citation>
    <scope>NUCLEOTIDE SEQUENCE</scope>
    <source>
        <strain evidence="9">CHK186-1790</strain>
    </source>
</reference>
<dbReference type="PROSITE" id="PS50928">
    <property type="entry name" value="ABC_TM1"/>
    <property type="match status" value="1"/>
</dbReference>
<evidence type="ECO:0000256" key="3">
    <source>
        <dbReference type="ARBA" id="ARBA00022475"/>
    </source>
</evidence>
<dbReference type="AlphaFoldDB" id="A0A9D2NZ13"/>
<dbReference type="Gene3D" id="1.10.3720.10">
    <property type="entry name" value="MetI-like"/>
    <property type="match status" value="1"/>
</dbReference>
<dbReference type="Pfam" id="PF00528">
    <property type="entry name" value="BPD_transp_1"/>
    <property type="match status" value="1"/>
</dbReference>
<dbReference type="GO" id="GO:0055085">
    <property type="term" value="P:transmembrane transport"/>
    <property type="evidence" value="ECO:0007669"/>
    <property type="project" value="InterPro"/>
</dbReference>
<evidence type="ECO:0000256" key="7">
    <source>
        <dbReference type="RuleBase" id="RU363032"/>
    </source>
</evidence>
<protein>
    <submittedName>
        <fullName evidence="9">ABC transporter permease</fullName>
    </submittedName>
</protein>
<comment type="caution">
    <text evidence="9">The sequence shown here is derived from an EMBL/GenBank/DDBJ whole genome shotgun (WGS) entry which is preliminary data.</text>
</comment>
<dbReference type="InterPro" id="IPR035906">
    <property type="entry name" value="MetI-like_sf"/>
</dbReference>
<feature type="transmembrane region" description="Helical" evidence="7">
    <location>
        <begin position="124"/>
        <end position="150"/>
    </location>
</feature>
<evidence type="ECO:0000256" key="2">
    <source>
        <dbReference type="ARBA" id="ARBA00022448"/>
    </source>
</evidence>
<dbReference type="Proteomes" id="UP000823882">
    <property type="component" value="Unassembled WGS sequence"/>
</dbReference>
<dbReference type="InterPro" id="IPR025966">
    <property type="entry name" value="OppC_N"/>
</dbReference>
<keyword evidence="3" id="KW-1003">Cell membrane</keyword>
<feature type="transmembrane region" description="Helical" evidence="7">
    <location>
        <begin position="196"/>
        <end position="221"/>
    </location>
</feature>
<proteinExistence type="inferred from homology"/>
<comment type="subcellular location">
    <subcellularLocation>
        <location evidence="1 7">Cell membrane</location>
        <topology evidence="1 7">Multi-pass membrane protein</topology>
    </subcellularLocation>
</comment>
<dbReference type="SUPFAM" id="SSF161098">
    <property type="entry name" value="MetI-like"/>
    <property type="match status" value="1"/>
</dbReference>
<evidence type="ECO:0000313" key="10">
    <source>
        <dbReference type="Proteomes" id="UP000823882"/>
    </source>
</evidence>
<name>A0A9D2NZ13_9FIRM</name>
<reference evidence="9" key="2">
    <citation type="submission" date="2021-04" db="EMBL/GenBank/DDBJ databases">
        <authorList>
            <person name="Gilroy R."/>
        </authorList>
    </citation>
    <scope>NUCLEOTIDE SEQUENCE</scope>
    <source>
        <strain evidence="9">CHK186-1790</strain>
    </source>
</reference>
<dbReference type="PANTHER" id="PTHR43386:SF1">
    <property type="entry name" value="D,D-DIPEPTIDE TRANSPORT SYSTEM PERMEASE PROTEIN DDPC-RELATED"/>
    <property type="match status" value="1"/>
</dbReference>
<keyword evidence="5 7" id="KW-1133">Transmembrane helix</keyword>
<feature type="transmembrane region" description="Helical" evidence="7">
    <location>
        <begin position="77"/>
        <end position="103"/>
    </location>
</feature>
<evidence type="ECO:0000256" key="1">
    <source>
        <dbReference type="ARBA" id="ARBA00004651"/>
    </source>
</evidence>
<dbReference type="Pfam" id="PF12911">
    <property type="entry name" value="OppC_N"/>
    <property type="match status" value="1"/>
</dbReference>